<evidence type="ECO:0000256" key="1">
    <source>
        <dbReference type="SAM" id="SignalP"/>
    </source>
</evidence>
<protein>
    <recommendedName>
        <fullName evidence="4">DUF4349 domain-containing protein</fullName>
    </recommendedName>
</protein>
<evidence type="ECO:0008006" key="4">
    <source>
        <dbReference type="Google" id="ProtNLM"/>
    </source>
</evidence>
<keyword evidence="1" id="KW-0732">Signal</keyword>
<dbReference type="RefSeq" id="WP_135441919.1">
    <property type="nucleotide sequence ID" value="NZ_SRLE01000005.1"/>
</dbReference>
<sequence>MPDTDRLTRPAARLVRCLLFSLLFVLHGCAAQTPPRAAASAPAAPEVLIEVYTQSIGRGVPTAAREALLQVRREMLAQGLAPTETRWGIEGEQRLCVVVDAADQAALLAQIEQAIEGIDYIRVAHRALEPGESAATACKPGRAVPAP</sequence>
<gene>
    <name evidence="2" type="ORF">E4634_06305</name>
</gene>
<dbReference type="Proteomes" id="UP000298050">
    <property type="component" value="Unassembled WGS sequence"/>
</dbReference>
<proteinExistence type="predicted"/>
<dbReference type="EMBL" id="SRLE01000005">
    <property type="protein sequence ID" value="TGD74807.1"/>
    <property type="molecule type" value="Genomic_DNA"/>
</dbReference>
<keyword evidence="3" id="KW-1185">Reference proteome</keyword>
<name>A0A4Z0M5W8_9GAMM</name>
<accession>A0A4Z0M5W8</accession>
<dbReference type="AlphaFoldDB" id="A0A4Z0M5W8"/>
<reference evidence="2 3" key="1">
    <citation type="submission" date="2019-04" db="EMBL/GenBank/DDBJ databases">
        <title>Taxonomy of novel Haliea sp. from mangrove soil of West Coast of India.</title>
        <authorList>
            <person name="Verma A."/>
            <person name="Kumar P."/>
            <person name="Krishnamurthi S."/>
        </authorList>
    </citation>
    <scope>NUCLEOTIDE SEQUENCE [LARGE SCALE GENOMIC DNA]</scope>
    <source>
        <strain evidence="2 3">SAOS-164</strain>
    </source>
</reference>
<feature type="chain" id="PRO_5021327467" description="DUF4349 domain-containing protein" evidence="1">
    <location>
        <begin position="31"/>
        <end position="147"/>
    </location>
</feature>
<evidence type="ECO:0000313" key="3">
    <source>
        <dbReference type="Proteomes" id="UP000298050"/>
    </source>
</evidence>
<organism evidence="2 3">
    <name type="scientific">Mangrovimicrobium sediminis</name>
    <dbReference type="NCBI Taxonomy" id="2562682"/>
    <lineage>
        <taxon>Bacteria</taxon>
        <taxon>Pseudomonadati</taxon>
        <taxon>Pseudomonadota</taxon>
        <taxon>Gammaproteobacteria</taxon>
        <taxon>Cellvibrionales</taxon>
        <taxon>Halieaceae</taxon>
        <taxon>Mangrovimicrobium</taxon>
    </lineage>
</organism>
<evidence type="ECO:0000313" key="2">
    <source>
        <dbReference type="EMBL" id="TGD74807.1"/>
    </source>
</evidence>
<comment type="caution">
    <text evidence="2">The sequence shown here is derived from an EMBL/GenBank/DDBJ whole genome shotgun (WGS) entry which is preliminary data.</text>
</comment>
<feature type="signal peptide" evidence="1">
    <location>
        <begin position="1"/>
        <end position="30"/>
    </location>
</feature>